<proteinExistence type="predicted"/>
<dbReference type="Proteomes" id="UP001150603">
    <property type="component" value="Unassembled WGS sequence"/>
</dbReference>
<sequence>MKLAKYVSMLVAAGFTANAHQGCSTDAALDTLFSDAGVERVANALLHVVERDIDIVIKDLNSTTPEQFAKLVIDRYHVIQGILAFAGVKLPLLQK</sequence>
<reference evidence="1" key="1">
    <citation type="submission" date="2022-07" db="EMBL/GenBank/DDBJ databases">
        <title>Phylogenomic reconstructions and comparative analyses of Kickxellomycotina fungi.</title>
        <authorList>
            <person name="Reynolds N.K."/>
            <person name="Stajich J.E."/>
            <person name="Barry K."/>
            <person name="Grigoriev I.V."/>
            <person name="Crous P."/>
            <person name="Smith M.E."/>
        </authorList>
    </citation>
    <scope>NUCLEOTIDE SEQUENCE</scope>
    <source>
        <strain evidence="1">NRRL 5244</strain>
    </source>
</reference>
<accession>A0ACC1JCI0</accession>
<evidence type="ECO:0000313" key="2">
    <source>
        <dbReference type="Proteomes" id="UP001150603"/>
    </source>
</evidence>
<comment type="caution">
    <text evidence="1">The sequence shown here is derived from an EMBL/GenBank/DDBJ whole genome shotgun (WGS) entry which is preliminary data.</text>
</comment>
<keyword evidence="2" id="KW-1185">Reference proteome</keyword>
<dbReference type="EMBL" id="JANBPW010001008">
    <property type="protein sequence ID" value="KAJ1946698.1"/>
    <property type="molecule type" value="Genomic_DNA"/>
</dbReference>
<evidence type="ECO:0000313" key="1">
    <source>
        <dbReference type="EMBL" id="KAJ1946698.1"/>
    </source>
</evidence>
<gene>
    <name evidence="1" type="ORF">FBU59_001971</name>
</gene>
<organism evidence="1 2">
    <name type="scientific">Linderina macrospora</name>
    <dbReference type="NCBI Taxonomy" id="4868"/>
    <lineage>
        <taxon>Eukaryota</taxon>
        <taxon>Fungi</taxon>
        <taxon>Fungi incertae sedis</taxon>
        <taxon>Zoopagomycota</taxon>
        <taxon>Kickxellomycotina</taxon>
        <taxon>Kickxellomycetes</taxon>
        <taxon>Kickxellales</taxon>
        <taxon>Kickxellaceae</taxon>
        <taxon>Linderina</taxon>
    </lineage>
</organism>
<protein>
    <submittedName>
        <fullName evidence="1">Uncharacterized protein</fullName>
    </submittedName>
</protein>
<name>A0ACC1JCI0_9FUNG</name>